<organism evidence="1">
    <name type="scientific">hydrothermal vent metagenome</name>
    <dbReference type="NCBI Taxonomy" id="652676"/>
    <lineage>
        <taxon>unclassified sequences</taxon>
        <taxon>metagenomes</taxon>
        <taxon>ecological metagenomes</taxon>
    </lineage>
</organism>
<name>A0A3B1DGA3_9ZZZZ</name>
<reference evidence="1" key="1">
    <citation type="submission" date="2018-06" db="EMBL/GenBank/DDBJ databases">
        <authorList>
            <person name="Zhirakovskaya E."/>
        </authorList>
    </citation>
    <scope>NUCLEOTIDE SEQUENCE</scope>
</reference>
<protein>
    <submittedName>
        <fullName evidence="1">Uncharacterized protein</fullName>
    </submittedName>
</protein>
<dbReference type="EMBL" id="UOGL01000590">
    <property type="protein sequence ID" value="VAX41826.1"/>
    <property type="molecule type" value="Genomic_DNA"/>
</dbReference>
<dbReference type="AlphaFoldDB" id="A0A3B1DGA3"/>
<evidence type="ECO:0000313" key="1">
    <source>
        <dbReference type="EMBL" id="VAX41826.1"/>
    </source>
</evidence>
<gene>
    <name evidence="1" type="ORF">MNBD_PLANCTO02-576</name>
</gene>
<accession>A0A3B1DGA3</accession>
<sequence length="62" mass="7244">MLNFPLSSHRLYESFSKGEKEEIHRWAPELLTVIDVNENVDGKITVRRKQAVITSQIYQVTQ</sequence>
<proteinExistence type="predicted"/>